<sequence length="281" mass="32780">MDWLVRMNRVLDYIEDHLEQDIDYKHLAQIAYCSEFHFSRMFASLSGITLSEYIRRRRLTRAAFDLQKSDIRILEVANKYGYESADSFSRAFKKTHGIKPSECRHEGVSLKAFPKISFQLTIKGDTEMEYRIEHLEFDIKLAGKGETVNTNRAFKIIPNLWSKAKKEGFMQELIDLSWENPKCSLEGILGVCGKEAAIMDEEFTYFMGVRYDIEPREGMETLIIPPSTWAVFPNVREAWKRLYAEWVPTSGYELANLPCIECYYGPGHKPRHELWVPVVKR</sequence>
<protein>
    <submittedName>
        <fullName evidence="1">AraC family transcriptional regulator</fullName>
    </submittedName>
</protein>
<evidence type="ECO:0000313" key="1">
    <source>
        <dbReference type="EMBL" id="UXH46355.1"/>
    </source>
</evidence>
<dbReference type="Proteomes" id="UP001064027">
    <property type="component" value="Chromosome"/>
</dbReference>
<proteinExistence type="predicted"/>
<dbReference type="EMBL" id="CP104558">
    <property type="protein sequence ID" value="UXH46355.1"/>
    <property type="molecule type" value="Genomic_DNA"/>
</dbReference>
<accession>A0ACD4CCL4</accession>
<reference evidence="1" key="1">
    <citation type="submission" date="2022-09" db="EMBL/GenBank/DDBJ databases">
        <title>Complete genome sequence of Rossellomorea vietnamensis strain RL-WG62, a newly isolated PGPR with the potential for plant salinity stress alleviation.</title>
        <authorList>
            <person name="Ren L."/>
            <person name="Wang G."/>
            <person name="Hu H."/>
        </authorList>
    </citation>
    <scope>NUCLEOTIDE SEQUENCE</scope>
    <source>
        <strain evidence="1">RL-WG62</strain>
    </source>
</reference>
<keyword evidence="2" id="KW-1185">Reference proteome</keyword>
<gene>
    <name evidence="1" type="ORF">N5C46_10045</name>
</gene>
<evidence type="ECO:0000313" key="2">
    <source>
        <dbReference type="Proteomes" id="UP001064027"/>
    </source>
</evidence>
<organism evidence="1 2">
    <name type="scientific">Rossellomorea vietnamensis</name>
    <dbReference type="NCBI Taxonomy" id="218284"/>
    <lineage>
        <taxon>Bacteria</taxon>
        <taxon>Bacillati</taxon>
        <taxon>Bacillota</taxon>
        <taxon>Bacilli</taxon>
        <taxon>Bacillales</taxon>
        <taxon>Bacillaceae</taxon>
        <taxon>Rossellomorea</taxon>
    </lineage>
</organism>
<name>A0ACD4CCL4_9BACI</name>